<dbReference type="EMBL" id="JBCGDC010000034">
    <property type="protein sequence ID" value="MFB6394308.1"/>
    <property type="molecule type" value="Genomic_DNA"/>
</dbReference>
<evidence type="ECO:0000256" key="1">
    <source>
        <dbReference type="ARBA" id="ARBA00022729"/>
    </source>
</evidence>
<feature type="region of interest" description="Disordered" evidence="2">
    <location>
        <begin position="182"/>
        <end position="204"/>
    </location>
</feature>
<feature type="signal peptide" evidence="3">
    <location>
        <begin position="1"/>
        <end position="21"/>
    </location>
</feature>
<dbReference type="Proteomes" id="UP001582793">
    <property type="component" value="Unassembled WGS sequence"/>
</dbReference>
<dbReference type="Gene3D" id="2.70.70.10">
    <property type="entry name" value="Glucose Permease (Domain IIA)"/>
    <property type="match status" value="1"/>
</dbReference>
<proteinExistence type="predicted"/>
<evidence type="ECO:0000256" key="3">
    <source>
        <dbReference type="SAM" id="SignalP"/>
    </source>
</evidence>
<comment type="caution">
    <text evidence="5">The sequence shown here is derived from an EMBL/GenBank/DDBJ whole genome shotgun (WGS) entry which is preliminary data.</text>
</comment>
<dbReference type="SUPFAM" id="SSF51261">
    <property type="entry name" value="Duplicated hybrid motif"/>
    <property type="match status" value="1"/>
</dbReference>
<name>A0ABV5CU62_9ACTN</name>
<feature type="domain" description="M23ase beta-sheet core" evidence="4">
    <location>
        <begin position="68"/>
        <end position="162"/>
    </location>
</feature>
<evidence type="ECO:0000313" key="6">
    <source>
        <dbReference type="Proteomes" id="UP001582793"/>
    </source>
</evidence>
<evidence type="ECO:0000256" key="2">
    <source>
        <dbReference type="SAM" id="MobiDB-lite"/>
    </source>
</evidence>
<keyword evidence="6" id="KW-1185">Reference proteome</keyword>
<dbReference type="InterPro" id="IPR050570">
    <property type="entry name" value="Cell_wall_metabolism_enzyme"/>
</dbReference>
<dbReference type="PANTHER" id="PTHR21666">
    <property type="entry name" value="PEPTIDASE-RELATED"/>
    <property type="match status" value="1"/>
</dbReference>
<evidence type="ECO:0000259" key="4">
    <source>
        <dbReference type="Pfam" id="PF01551"/>
    </source>
</evidence>
<dbReference type="InterPro" id="IPR016047">
    <property type="entry name" value="M23ase_b-sheet_dom"/>
</dbReference>
<dbReference type="Pfam" id="PF01551">
    <property type="entry name" value="Peptidase_M23"/>
    <property type="match status" value="1"/>
</dbReference>
<keyword evidence="1 3" id="KW-0732">Signal</keyword>
<gene>
    <name evidence="5" type="ORF">AAFH96_14490</name>
</gene>
<dbReference type="RefSeq" id="WP_375734500.1">
    <property type="nucleotide sequence ID" value="NZ_JBCGDC010000034.1"/>
</dbReference>
<dbReference type="PANTHER" id="PTHR21666:SF289">
    <property type="entry name" value="L-ALA--D-GLU ENDOPEPTIDASE"/>
    <property type="match status" value="1"/>
</dbReference>
<feature type="chain" id="PRO_5046790362" evidence="3">
    <location>
        <begin position="22"/>
        <end position="204"/>
    </location>
</feature>
<reference evidence="5 6" key="1">
    <citation type="submission" date="2024-04" db="EMBL/GenBank/DDBJ databases">
        <title>Polymorphospora sp. isolated from Baiyangdian Lake in Xiong'an New Area.</title>
        <authorList>
            <person name="Zhang X."/>
            <person name="Liu J."/>
        </authorList>
    </citation>
    <scope>NUCLEOTIDE SEQUENCE [LARGE SCALE GENOMIC DNA]</scope>
    <source>
        <strain evidence="5 6">2-325</strain>
    </source>
</reference>
<dbReference type="InterPro" id="IPR011055">
    <property type="entry name" value="Dup_hybrid_motif"/>
</dbReference>
<organism evidence="5 6">
    <name type="scientific">Polymorphospora lycopeni</name>
    <dbReference type="NCBI Taxonomy" id="3140240"/>
    <lineage>
        <taxon>Bacteria</taxon>
        <taxon>Bacillati</taxon>
        <taxon>Actinomycetota</taxon>
        <taxon>Actinomycetes</taxon>
        <taxon>Micromonosporales</taxon>
        <taxon>Micromonosporaceae</taxon>
        <taxon>Polymorphospora</taxon>
    </lineage>
</organism>
<protein>
    <submittedName>
        <fullName evidence="5">Peptidoglycan DD-metalloendopeptidase family protein</fullName>
    </submittedName>
</protein>
<accession>A0ABV5CU62</accession>
<evidence type="ECO:0000313" key="5">
    <source>
        <dbReference type="EMBL" id="MFB6394308.1"/>
    </source>
</evidence>
<dbReference type="CDD" id="cd12797">
    <property type="entry name" value="M23_peptidase"/>
    <property type="match status" value="1"/>
</dbReference>
<sequence length="204" mass="20946">MPAWRLLLVAGLAVVMGVATPVRPGAAGPPDTPQPAMQRPAGAFRWPLDGTPRPVRRFDPPPRPWLPGHRGVDLAATTGVPVLAAGAGTVFFAGRIAGRGVVSVVHGNGLRTTYEPVLPAVTGGAAVRAGDPIGTLEAGHPGCPVEACLHWGLRRGDEYLDPLALLGLGRVRLLPQHLAGPSTVGGAAGGRRGRRRSAGRPAGR</sequence>
<feature type="compositionally biased region" description="Basic residues" evidence="2">
    <location>
        <begin position="191"/>
        <end position="204"/>
    </location>
</feature>